<sequence length="348" mass="39952">MNYRLLYLISILIFFSACQSPQEEYVCTPCNLECDQLSFAKAGDCPHCNMKLIKKSELESLQNLVLNEVKIKSVKGAFLIDGGYHQDRQIIVHYYKAKGFEEDSQVIIVVPGAGRNGADYRDAWIEKAESYNLLVLSLEYSEEYYPDFWNYNLAGMLSDVVLNEERSAIDSFTVNQDPESWLYQDFDRLFELAKQQLAFRTEHYDIFGHSAGGQILHRMAIFHPQNKANRILAANSGWYTLPTSDDIFPLGLRNIRESVSRLDFSSKLVLFLGELDNASETRGELRRSPEVDQQGLGRFSRGLYFYKETHRIASEMNLAYNWTTHIVRGTGHDYKAMSEAAAEYLYGQ</sequence>
<dbReference type="EMBL" id="CP129970">
    <property type="protein sequence ID" value="WMN07322.1"/>
    <property type="molecule type" value="Genomic_DNA"/>
</dbReference>
<keyword evidence="2" id="KW-1185">Reference proteome</keyword>
<accession>A0AA51N710</accession>
<dbReference type="InterPro" id="IPR029058">
    <property type="entry name" value="AB_hydrolase_fold"/>
</dbReference>
<dbReference type="RefSeq" id="WP_308357436.1">
    <property type="nucleotide sequence ID" value="NZ_CP129970.2"/>
</dbReference>
<evidence type="ECO:0000313" key="2">
    <source>
        <dbReference type="Proteomes" id="UP001244443"/>
    </source>
</evidence>
<dbReference type="PROSITE" id="PS51257">
    <property type="entry name" value="PROKAR_LIPOPROTEIN"/>
    <property type="match status" value="1"/>
</dbReference>
<organism evidence="1 2">
    <name type="scientific">Marivirga arenosa</name>
    <dbReference type="NCBI Taxonomy" id="3059076"/>
    <lineage>
        <taxon>Bacteria</taxon>
        <taxon>Pseudomonadati</taxon>
        <taxon>Bacteroidota</taxon>
        <taxon>Cytophagia</taxon>
        <taxon>Cytophagales</taxon>
        <taxon>Marivirgaceae</taxon>
        <taxon>Marivirga</taxon>
    </lineage>
</organism>
<evidence type="ECO:0000313" key="1">
    <source>
        <dbReference type="EMBL" id="WMN07322.1"/>
    </source>
</evidence>
<protein>
    <recommendedName>
        <fullName evidence="3">Alpha/beta hydrolase</fullName>
    </recommendedName>
</protein>
<reference evidence="1" key="1">
    <citation type="submission" date="2023-08" db="EMBL/GenBank/DDBJ databases">
        <title>Comparative genomics and taxonomic characterization of three novel marine species of genus Marivirga.</title>
        <authorList>
            <person name="Muhammad N."/>
            <person name="Kim S.-G."/>
        </authorList>
    </citation>
    <scope>NUCLEOTIDE SEQUENCE [LARGE SCALE GENOMIC DNA]</scope>
    <source>
        <strain evidence="1">ABR2-2</strain>
    </source>
</reference>
<gene>
    <name evidence="1" type="ORF">QYS48_28490</name>
</gene>
<evidence type="ECO:0008006" key="3">
    <source>
        <dbReference type="Google" id="ProtNLM"/>
    </source>
</evidence>
<dbReference type="Gene3D" id="3.40.50.1820">
    <property type="entry name" value="alpha/beta hydrolase"/>
    <property type="match status" value="1"/>
</dbReference>
<dbReference type="SUPFAM" id="SSF53474">
    <property type="entry name" value="alpha/beta-Hydrolases"/>
    <property type="match status" value="1"/>
</dbReference>
<proteinExistence type="predicted"/>
<name>A0AA51N710_9BACT</name>
<dbReference type="Proteomes" id="UP001244443">
    <property type="component" value="Chromosome"/>
</dbReference>
<dbReference type="AlphaFoldDB" id="A0AA51N710"/>